<feature type="domain" description="Mu DNA binding I gamma subdomain" evidence="1">
    <location>
        <begin position="92"/>
        <end position="160"/>
    </location>
</feature>
<comment type="caution">
    <text evidence="2">The sequence shown here is derived from an EMBL/GenBank/DDBJ whole genome shotgun (WGS) entry which is preliminary data.</text>
</comment>
<reference evidence="2" key="1">
    <citation type="journal article" date="2014" name="Int. J. Syst. Evol. Microbiol.">
        <title>Complete genome sequence of Corynebacterium casei LMG S-19264T (=DSM 44701T), isolated from a smear-ripened cheese.</title>
        <authorList>
            <consortium name="US DOE Joint Genome Institute (JGI-PGF)"/>
            <person name="Walter F."/>
            <person name="Albersmeier A."/>
            <person name="Kalinowski J."/>
            <person name="Ruckert C."/>
        </authorList>
    </citation>
    <scope>NUCLEOTIDE SEQUENCE</scope>
    <source>
        <strain evidence="2">JCM 3035</strain>
    </source>
</reference>
<sequence length="214" mass="23327">MAEEPVAERGVLIAPTQMWETAVRQAEVIGPLAAKDTVGLAEADEAAERLRVSRRQVYVLLGRWRAGEGVVSDLLPGRSSGGRGGGRLSGEVETIVQEALRTRYLTRQRRSVAAVCKEITRQCRARGLRAPSRGSMQRRIERLDPVASVSGREGREAVRPLRSAGGVPPAVTGLLEQVQVDHTPVDVIVVDERHRLMRISEIGQGRSSLHFVAS</sequence>
<dbReference type="RefSeq" id="WP_189320701.1">
    <property type="nucleotide sequence ID" value="NZ_BMPQ01000002.1"/>
</dbReference>
<gene>
    <name evidence="2" type="ORF">GCM10010094_10640</name>
</gene>
<keyword evidence="3" id="KW-1185">Reference proteome</keyword>
<name>A0A917V8S3_9ACTN</name>
<accession>A0A917V8S3</accession>
<proteinExistence type="predicted"/>
<dbReference type="Gene3D" id="1.10.10.60">
    <property type="entry name" value="Homeodomain-like"/>
    <property type="match status" value="1"/>
</dbReference>
<dbReference type="EMBL" id="BMPQ01000002">
    <property type="protein sequence ID" value="GGK52151.1"/>
    <property type="molecule type" value="Genomic_DNA"/>
</dbReference>
<dbReference type="Proteomes" id="UP000637788">
    <property type="component" value="Unassembled WGS sequence"/>
</dbReference>
<reference evidence="2" key="2">
    <citation type="submission" date="2020-09" db="EMBL/GenBank/DDBJ databases">
        <authorList>
            <person name="Sun Q."/>
            <person name="Ohkuma M."/>
        </authorList>
    </citation>
    <scope>NUCLEOTIDE SEQUENCE</scope>
    <source>
        <strain evidence="2">JCM 3035</strain>
    </source>
</reference>
<dbReference type="Pfam" id="PF09039">
    <property type="entry name" value="HTH_Tnp_Mu_2"/>
    <property type="match status" value="1"/>
</dbReference>
<dbReference type="AlphaFoldDB" id="A0A917V8S3"/>
<protein>
    <recommendedName>
        <fullName evidence="1">Mu DNA binding I gamma subdomain domain-containing protein</fullName>
    </recommendedName>
</protein>
<evidence type="ECO:0000259" key="1">
    <source>
        <dbReference type="Pfam" id="PF09039"/>
    </source>
</evidence>
<organism evidence="2 3">
    <name type="scientific">Streptomyces flaveus</name>
    <dbReference type="NCBI Taxonomy" id="66370"/>
    <lineage>
        <taxon>Bacteria</taxon>
        <taxon>Bacillati</taxon>
        <taxon>Actinomycetota</taxon>
        <taxon>Actinomycetes</taxon>
        <taxon>Kitasatosporales</taxon>
        <taxon>Streptomycetaceae</taxon>
        <taxon>Streptomyces</taxon>
        <taxon>Streptomyces aurantiacus group</taxon>
    </lineage>
</organism>
<dbReference type="InterPro" id="IPR015126">
    <property type="entry name" value="Mu_I-gamma"/>
</dbReference>
<evidence type="ECO:0000313" key="3">
    <source>
        <dbReference type="Proteomes" id="UP000637788"/>
    </source>
</evidence>
<evidence type="ECO:0000313" key="2">
    <source>
        <dbReference type="EMBL" id="GGK52151.1"/>
    </source>
</evidence>